<dbReference type="Proteomes" id="UP001595952">
    <property type="component" value="Unassembled WGS sequence"/>
</dbReference>
<reference evidence="2" key="1">
    <citation type="journal article" date="2019" name="Int. J. Syst. Evol. Microbiol.">
        <title>The Global Catalogue of Microorganisms (GCM) 10K type strain sequencing project: providing services to taxonomists for standard genome sequencing and annotation.</title>
        <authorList>
            <consortium name="The Broad Institute Genomics Platform"/>
            <consortium name="The Broad Institute Genome Sequencing Center for Infectious Disease"/>
            <person name="Wu L."/>
            <person name="Ma J."/>
        </authorList>
    </citation>
    <scope>NUCLEOTIDE SEQUENCE [LARGE SCALE GENOMIC DNA]</scope>
    <source>
        <strain evidence="2">CCUG 55995</strain>
    </source>
</reference>
<protein>
    <submittedName>
        <fullName evidence="1">Ig-like domain-containing protein</fullName>
    </submittedName>
</protein>
<accession>A0ABV9I6P2</accession>
<sequence length="301" mass="31656">MTCSLLLTACPGTPTPDADKTPPAVSLNAVAPTAPGAVTLSATATDAGGIDRVEFYQGATLIATDTTAPYSTDQFTVDQRNNGSLAFSVRAYDKAGNVSTATTSTTVAINTLYQGQYYWALFTDPNNIEGSIRAEGVALYADQYVSQQGNLMADGAYFKGQPAPEQSGEAILGPVAFEGQTFLSTLFLYDTAEAPLYFWGEDADGTFSDLGGQQGLVGDAALFNLDGSVAVEGYFVMLRMTSNPYEGLSTAGQLSAGQVKPSAAMRQAALTNVRITPALRAQTRRSLPDQATLAKLVRGRH</sequence>
<keyword evidence="2" id="KW-1185">Reference proteome</keyword>
<evidence type="ECO:0000313" key="2">
    <source>
        <dbReference type="Proteomes" id="UP001595952"/>
    </source>
</evidence>
<dbReference type="InterPro" id="IPR013783">
    <property type="entry name" value="Ig-like_fold"/>
</dbReference>
<evidence type="ECO:0000313" key="1">
    <source>
        <dbReference type="EMBL" id="MFC4637501.1"/>
    </source>
</evidence>
<dbReference type="RefSeq" id="WP_380060519.1">
    <property type="nucleotide sequence ID" value="NZ_JBHSEI010000001.1"/>
</dbReference>
<gene>
    <name evidence="1" type="ORF">ACFO0D_03995</name>
</gene>
<dbReference type="EMBL" id="JBHSEI010000001">
    <property type="protein sequence ID" value="MFC4637501.1"/>
    <property type="molecule type" value="Genomic_DNA"/>
</dbReference>
<organism evidence="1 2">
    <name type="scientific">Deinococcus hohokamensis</name>
    <dbReference type="NCBI Taxonomy" id="309883"/>
    <lineage>
        <taxon>Bacteria</taxon>
        <taxon>Thermotogati</taxon>
        <taxon>Deinococcota</taxon>
        <taxon>Deinococci</taxon>
        <taxon>Deinococcales</taxon>
        <taxon>Deinococcaceae</taxon>
        <taxon>Deinococcus</taxon>
    </lineage>
</organism>
<proteinExistence type="predicted"/>
<name>A0ABV9I6P2_9DEIO</name>
<dbReference type="Pfam" id="PF17957">
    <property type="entry name" value="Big_7"/>
    <property type="match status" value="1"/>
</dbReference>
<comment type="caution">
    <text evidence="1">The sequence shown here is derived from an EMBL/GenBank/DDBJ whole genome shotgun (WGS) entry which is preliminary data.</text>
</comment>
<dbReference type="Gene3D" id="2.60.40.10">
    <property type="entry name" value="Immunoglobulins"/>
    <property type="match status" value="1"/>
</dbReference>